<dbReference type="Proteomes" id="UP001500253">
    <property type="component" value="Unassembled WGS sequence"/>
</dbReference>
<feature type="region of interest" description="Disordered" evidence="1">
    <location>
        <begin position="97"/>
        <end position="138"/>
    </location>
</feature>
<keyword evidence="4" id="KW-1185">Reference proteome</keyword>
<accession>A0ABP5T5X9</accession>
<evidence type="ECO:0000256" key="2">
    <source>
        <dbReference type="SAM" id="Phobius"/>
    </source>
</evidence>
<dbReference type="EMBL" id="BAAASD010000013">
    <property type="protein sequence ID" value="GAA2346153.1"/>
    <property type="molecule type" value="Genomic_DNA"/>
</dbReference>
<evidence type="ECO:0008006" key="5">
    <source>
        <dbReference type="Google" id="ProtNLM"/>
    </source>
</evidence>
<reference evidence="4" key="1">
    <citation type="journal article" date="2019" name="Int. J. Syst. Evol. Microbiol.">
        <title>The Global Catalogue of Microorganisms (GCM) 10K type strain sequencing project: providing services to taxonomists for standard genome sequencing and annotation.</title>
        <authorList>
            <consortium name="The Broad Institute Genomics Platform"/>
            <consortium name="The Broad Institute Genome Sequencing Center for Infectious Disease"/>
            <person name="Wu L."/>
            <person name="Ma J."/>
        </authorList>
    </citation>
    <scope>NUCLEOTIDE SEQUENCE [LARGE SCALE GENOMIC DNA]</scope>
    <source>
        <strain evidence="4">JCM 4316</strain>
    </source>
</reference>
<keyword evidence="2" id="KW-0812">Transmembrane</keyword>
<comment type="caution">
    <text evidence="3">The sequence shown here is derived from an EMBL/GenBank/DDBJ whole genome shotgun (WGS) entry which is preliminary data.</text>
</comment>
<evidence type="ECO:0000313" key="3">
    <source>
        <dbReference type="EMBL" id="GAA2346153.1"/>
    </source>
</evidence>
<keyword evidence="2" id="KW-0472">Membrane</keyword>
<feature type="region of interest" description="Disordered" evidence="1">
    <location>
        <begin position="1"/>
        <end position="64"/>
    </location>
</feature>
<name>A0ABP5T5X9_9ACTN</name>
<protein>
    <recommendedName>
        <fullName evidence="5">Lipoprotein CseA</fullName>
    </recommendedName>
</protein>
<gene>
    <name evidence="3" type="ORF">GCM10010246_35400</name>
</gene>
<evidence type="ECO:0000256" key="1">
    <source>
        <dbReference type="SAM" id="MobiDB-lite"/>
    </source>
</evidence>
<proteinExistence type="predicted"/>
<keyword evidence="2" id="KW-1133">Transmembrane helix</keyword>
<organism evidence="3 4">
    <name type="scientific">Streptomyces cuspidosporus</name>
    <dbReference type="NCBI Taxonomy" id="66882"/>
    <lineage>
        <taxon>Bacteria</taxon>
        <taxon>Bacillati</taxon>
        <taxon>Actinomycetota</taxon>
        <taxon>Actinomycetes</taxon>
        <taxon>Kitasatosporales</taxon>
        <taxon>Streptomycetaceae</taxon>
        <taxon>Streptomyces</taxon>
    </lineage>
</organism>
<feature type="compositionally biased region" description="Low complexity" evidence="1">
    <location>
        <begin position="116"/>
        <end position="132"/>
    </location>
</feature>
<sequence length="299" mass="31131">MRGLTRASPPKADPRQAASDQASPDRAASDQAASDHSGPDQASPHQALLPGKPASGRPALRSSARRIAPRRAALLTGGAFVGFAAIGGLMLAGCGAGSQGLRKEGPASTTWPSEQADSSGSSAYESSPASTSRKQKVDAVALVKKDPKVSERLKANLKPCGKSTATAATGAKNPSKSKGYPVDVAYGRLTGATASDLVINITTCTEGFGIGSYVYRKVGGAYENVFMDERPPVYADIAKGHLRVTKLIYTANDSVCCPSGEDVTTYRWAETRRQFLVSDRKVTNANEDETPAPADGTEG</sequence>
<evidence type="ECO:0000313" key="4">
    <source>
        <dbReference type="Proteomes" id="UP001500253"/>
    </source>
</evidence>
<feature type="transmembrane region" description="Helical" evidence="2">
    <location>
        <begin position="72"/>
        <end position="93"/>
    </location>
</feature>
<dbReference type="RefSeq" id="WP_346175407.1">
    <property type="nucleotide sequence ID" value="NZ_BAAASD010000013.1"/>
</dbReference>